<gene>
    <name evidence="5" type="primary">menG</name>
    <name evidence="6" type="ordered locus">Dret_2417</name>
</gene>
<evidence type="ECO:0000256" key="4">
    <source>
        <dbReference type="ARBA" id="ARBA00022691"/>
    </source>
</evidence>
<dbReference type="EMBL" id="CP001734">
    <property type="protein sequence ID" value="ACV69699.1"/>
    <property type="molecule type" value="Genomic_DNA"/>
</dbReference>
<keyword evidence="4 5" id="KW-0949">S-adenosyl-L-methionine</keyword>
<dbReference type="GO" id="GO:0009234">
    <property type="term" value="P:menaquinone biosynthetic process"/>
    <property type="evidence" value="ECO:0007669"/>
    <property type="project" value="UniProtKB-UniRule"/>
</dbReference>
<keyword evidence="1 5" id="KW-0474">Menaquinone biosynthesis</keyword>
<dbReference type="PANTHER" id="PTHR43591:SF24">
    <property type="entry name" value="2-METHOXY-6-POLYPRENYL-1,4-BENZOQUINOL METHYLASE, MITOCHONDRIAL"/>
    <property type="match status" value="1"/>
</dbReference>
<dbReference type="eggNOG" id="COG2226">
    <property type="taxonomic scope" value="Bacteria"/>
</dbReference>
<dbReference type="PANTHER" id="PTHR43591">
    <property type="entry name" value="METHYLTRANSFERASE"/>
    <property type="match status" value="1"/>
</dbReference>
<dbReference type="KEGG" id="drt:Dret_2417"/>
<feature type="binding site" evidence="5">
    <location>
        <position position="85"/>
    </location>
    <ligand>
        <name>S-adenosyl-L-methionine</name>
        <dbReference type="ChEBI" id="CHEBI:59789"/>
    </ligand>
</feature>
<keyword evidence="6" id="KW-0830">Ubiquinone</keyword>
<dbReference type="PROSITE" id="PS01183">
    <property type="entry name" value="UBIE_1"/>
    <property type="match status" value="1"/>
</dbReference>
<evidence type="ECO:0000313" key="7">
    <source>
        <dbReference type="Proteomes" id="UP000001052"/>
    </source>
</evidence>
<comment type="similarity">
    <text evidence="5">Belongs to the class I-like SAM-binding methyltransferase superfamily. MenG/UbiE family.</text>
</comment>
<evidence type="ECO:0000256" key="3">
    <source>
        <dbReference type="ARBA" id="ARBA00022679"/>
    </source>
</evidence>
<sequence length="250" mass="27862">MTRSNDALFEGHSRRVASMFGRIAGWYDFLNHFLSLGLDMYWRYRLVRFVRTGDTGRVLDLAAGTLDVAREIRRQKPDGAVLGLDLTLPMLRRGLGKLQRHGETQILPVGGDATTLPLPERSVDCITIAFGIRNIQPRSDAYAEMHRVLAPGGRVCILEFGSGRNRIWKGLYNVYLKTILPLTGRLISRDAEAYAYLAETIQAFPEARELAGELLEAGFTRVGYLPLQSGIVYLHVAEKAAEEKGTPPDC</sequence>
<dbReference type="STRING" id="485915.Dret_2417"/>
<dbReference type="HAMAP" id="MF_01813">
    <property type="entry name" value="MenG_UbiE_methyltr"/>
    <property type="match status" value="1"/>
</dbReference>
<evidence type="ECO:0000256" key="1">
    <source>
        <dbReference type="ARBA" id="ARBA00022428"/>
    </source>
</evidence>
<keyword evidence="7" id="KW-1185">Reference proteome</keyword>
<dbReference type="HOGENOM" id="CLU_037990_0_0_7"/>
<dbReference type="PROSITE" id="PS51608">
    <property type="entry name" value="SAM_MT_UBIE"/>
    <property type="match status" value="1"/>
</dbReference>
<keyword evidence="2 5" id="KW-0489">Methyltransferase</keyword>
<dbReference type="SUPFAM" id="SSF53335">
    <property type="entry name" value="S-adenosyl-L-methionine-dependent methyltransferases"/>
    <property type="match status" value="1"/>
</dbReference>
<comment type="function">
    <text evidence="5">Methyltransferase required for the conversion of demethylmenaquinol (DMKH2) to menaquinol (MKH2).</text>
</comment>
<comment type="caution">
    <text evidence="5">Lacks conserved residue(s) required for the propagation of feature annotation.</text>
</comment>
<dbReference type="Pfam" id="PF01209">
    <property type="entry name" value="Ubie_methyltran"/>
    <property type="match status" value="1"/>
</dbReference>
<comment type="pathway">
    <text evidence="5">Quinol/quinone metabolism; menaquinone biosynthesis; menaquinol from 1,4-dihydroxy-2-naphthoate: step 2/2.</text>
</comment>
<dbReference type="AlphaFoldDB" id="C8X5K2"/>
<reference evidence="6 7" key="2">
    <citation type="journal article" date="2010" name="Stand. Genomic Sci.">
        <title>Complete genome sequence of Desulfohalobium retbaense type strain (HR(100)).</title>
        <authorList>
            <person name="Spring S."/>
            <person name="Nolan M."/>
            <person name="Lapidus A."/>
            <person name="Glavina Del Rio T."/>
            <person name="Copeland A."/>
            <person name="Tice H."/>
            <person name="Cheng J.F."/>
            <person name="Lucas S."/>
            <person name="Land M."/>
            <person name="Chen F."/>
            <person name="Bruce D."/>
            <person name="Goodwin L."/>
            <person name="Pitluck S."/>
            <person name="Ivanova N."/>
            <person name="Mavromatis K."/>
            <person name="Mikhailova N."/>
            <person name="Pati A."/>
            <person name="Chen A."/>
            <person name="Palaniappan K."/>
            <person name="Hauser L."/>
            <person name="Chang Y.J."/>
            <person name="Jeffries C.D."/>
            <person name="Munk C."/>
            <person name="Kiss H."/>
            <person name="Chain P."/>
            <person name="Han C."/>
            <person name="Brettin T."/>
            <person name="Detter J.C."/>
            <person name="Schuler E."/>
            <person name="Goker M."/>
            <person name="Rohde M."/>
            <person name="Bristow J."/>
            <person name="Eisen J.A."/>
            <person name="Markowitz V."/>
            <person name="Hugenholtz P."/>
            <person name="Kyrpides N.C."/>
            <person name="Klenk H.P."/>
        </authorList>
    </citation>
    <scope>NUCLEOTIDE SEQUENCE [LARGE SCALE GENOMIC DNA]</scope>
    <source>
        <strain evidence="6 7">DSM 5692</strain>
    </source>
</reference>
<dbReference type="GO" id="GO:0006744">
    <property type="term" value="P:ubiquinone biosynthetic process"/>
    <property type="evidence" value="ECO:0007669"/>
    <property type="project" value="UniProtKB-UniPathway"/>
</dbReference>
<dbReference type="InterPro" id="IPR029063">
    <property type="entry name" value="SAM-dependent_MTases_sf"/>
</dbReference>
<protein>
    <recommendedName>
        <fullName evidence="5">Demethylmenaquinone methyltransferase</fullName>
        <ecNumber evidence="5">2.1.1.163</ecNumber>
    </recommendedName>
</protein>
<dbReference type="GO" id="GO:0032259">
    <property type="term" value="P:methylation"/>
    <property type="evidence" value="ECO:0007669"/>
    <property type="project" value="UniProtKB-KW"/>
</dbReference>
<feature type="binding site" evidence="5">
    <location>
        <begin position="112"/>
        <end position="113"/>
    </location>
    <ligand>
        <name>S-adenosyl-L-methionine</name>
        <dbReference type="ChEBI" id="CHEBI:59789"/>
    </ligand>
</feature>
<dbReference type="InterPro" id="IPR023576">
    <property type="entry name" value="UbiE/COQ5_MeTrFase_CS"/>
</dbReference>
<dbReference type="UniPathway" id="UPA00079">
    <property type="reaction ID" value="UER00169"/>
</dbReference>
<dbReference type="OrthoDB" id="9808140at2"/>
<organism evidence="6 7">
    <name type="scientific">Desulfohalobium retbaense (strain ATCC 49708 / DSM 5692 / JCM 16813 / HR100)</name>
    <dbReference type="NCBI Taxonomy" id="485915"/>
    <lineage>
        <taxon>Bacteria</taxon>
        <taxon>Pseudomonadati</taxon>
        <taxon>Thermodesulfobacteriota</taxon>
        <taxon>Desulfovibrionia</taxon>
        <taxon>Desulfovibrionales</taxon>
        <taxon>Desulfohalobiaceae</taxon>
        <taxon>Desulfohalobium</taxon>
    </lineage>
</organism>
<accession>C8X5K2</accession>
<dbReference type="Proteomes" id="UP000001052">
    <property type="component" value="Chromosome"/>
</dbReference>
<dbReference type="InterPro" id="IPR004033">
    <property type="entry name" value="UbiE/COQ5_MeTrFase"/>
</dbReference>
<dbReference type="GO" id="GO:0043770">
    <property type="term" value="F:demethylmenaquinone methyltransferase activity"/>
    <property type="evidence" value="ECO:0007669"/>
    <property type="project" value="UniProtKB-UniRule"/>
</dbReference>
<feature type="binding site" evidence="5">
    <location>
        <position position="65"/>
    </location>
    <ligand>
        <name>S-adenosyl-L-methionine</name>
        <dbReference type="ChEBI" id="CHEBI:59789"/>
    </ligand>
</feature>
<name>C8X5K2_DESRD</name>
<evidence type="ECO:0000256" key="5">
    <source>
        <dbReference type="HAMAP-Rule" id="MF_01813"/>
    </source>
</evidence>
<dbReference type="EC" id="2.1.1.163" evidence="5"/>
<dbReference type="CDD" id="cd02440">
    <property type="entry name" value="AdoMet_MTases"/>
    <property type="match status" value="1"/>
</dbReference>
<dbReference type="Gene3D" id="3.40.50.150">
    <property type="entry name" value="Vaccinia Virus protein VP39"/>
    <property type="match status" value="1"/>
</dbReference>
<reference evidence="7" key="1">
    <citation type="submission" date="2009-09" db="EMBL/GenBank/DDBJ databases">
        <title>The complete chromosome of Desulfohalobium retbaense DSM 5692.</title>
        <authorList>
            <consortium name="US DOE Joint Genome Institute (JGI-PGF)"/>
            <person name="Lucas S."/>
            <person name="Copeland A."/>
            <person name="Lapidus A."/>
            <person name="Glavina del Rio T."/>
            <person name="Dalin E."/>
            <person name="Tice H."/>
            <person name="Bruce D."/>
            <person name="Goodwin L."/>
            <person name="Pitluck S."/>
            <person name="Kyrpides N."/>
            <person name="Mavromatis K."/>
            <person name="Ivanova N."/>
            <person name="Mikhailova N."/>
            <person name="Munk A.C."/>
            <person name="Brettin T."/>
            <person name="Detter J.C."/>
            <person name="Han C."/>
            <person name="Tapia R."/>
            <person name="Larimer F."/>
            <person name="Land M."/>
            <person name="Hauser L."/>
            <person name="Markowitz V."/>
            <person name="Cheng J.-F."/>
            <person name="Hugenholtz P."/>
            <person name="Woyke T."/>
            <person name="Wu D."/>
            <person name="Spring S."/>
            <person name="Klenk H.-P."/>
            <person name="Eisen J.A."/>
        </authorList>
    </citation>
    <scope>NUCLEOTIDE SEQUENCE [LARGE SCALE GENOMIC DNA]</scope>
    <source>
        <strain evidence="7">DSM 5692</strain>
    </source>
</reference>
<dbReference type="NCBIfam" id="TIGR01934">
    <property type="entry name" value="MenG_MenH_UbiE"/>
    <property type="match status" value="1"/>
</dbReference>
<evidence type="ECO:0000313" key="6">
    <source>
        <dbReference type="EMBL" id="ACV69699.1"/>
    </source>
</evidence>
<comment type="catalytic activity">
    <reaction evidence="5">
        <text>a 2-demethylmenaquinol + S-adenosyl-L-methionine = a menaquinol + S-adenosyl-L-homocysteine + H(+)</text>
        <dbReference type="Rhea" id="RHEA:42640"/>
        <dbReference type="Rhea" id="RHEA-COMP:9539"/>
        <dbReference type="Rhea" id="RHEA-COMP:9563"/>
        <dbReference type="ChEBI" id="CHEBI:15378"/>
        <dbReference type="ChEBI" id="CHEBI:18151"/>
        <dbReference type="ChEBI" id="CHEBI:55437"/>
        <dbReference type="ChEBI" id="CHEBI:57856"/>
        <dbReference type="ChEBI" id="CHEBI:59789"/>
        <dbReference type="EC" id="2.1.1.163"/>
    </reaction>
</comment>
<proteinExistence type="inferred from homology"/>
<evidence type="ECO:0000256" key="2">
    <source>
        <dbReference type="ARBA" id="ARBA00022603"/>
    </source>
</evidence>
<keyword evidence="3 5" id="KW-0808">Transferase</keyword>
<dbReference type="UniPathway" id="UPA00232"/>